<evidence type="ECO:0000256" key="9">
    <source>
        <dbReference type="SAM" id="SignalP"/>
    </source>
</evidence>
<feature type="signal peptide" evidence="9">
    <location>
        <begin position="1"/>
        <end position="18"/>
    </location>
</feature>
<keyword evidence="7" id="KW-1015">Disulfide bond</keyword>
<dbReference type="InterPro" id="IPR000734">
    <property type="entry name" value="TAG_lipase"/>
</dbReference>
<proteinExistence type="inferred from homology"/>
<evidence type="ECO:0000313" key="13">
    <source>
        <dbReference type="RefSeq" id="XP_011314846.1"/>
    </source>
</evidence>
<dbReference type="EC" id="3.1.1.32" evidence="4"/>
<evidence type="ECO:0000256" key="3">
    <source>
        <dbReference type="ARBA" id="ARBA00010701"/>
    </source>
</evidence>
<evidence type="ECO:0000256" key="8">
    <source>
        <dbReference type="RuleBase" id="RU004262"/>
    </source>
</evidence>
<evidence type="ECO:0000256" key="4">
    <source>
        <dbReference type="ARBA" id="ARBA00013179"/>
    </source>
</evidence>
<dbReference type="OrthoDB" id="199913at2759"/>
<dbReference type="Proteomes" id="UP000694866">
    <property type="component" value="Unplaced"/>
</dbReference>
<feature type="chain" id="PRO_5044541676" description="phospholipase A1" evidence="9">
    <location>
        <begin position="19"/>
        <end position="348"/>
    </location>
</feature>
<keyword evidence="9" id="KW-0732">Signal</keyword>
<evidence type="ECO:0000256" key="5">
    <source>
        <dbReference type="ARBA" id="ARBA00022525"/>
    </source>
</evidence>
<dbReference type="Gene3D" id="3.40.50.1820">
    <property type="entry name" value="alpha/beta hydrolase"/>
    <property type="match status" value="1"/>
</dbReference>
<dbReference type="GO" id="GO:0005615">
    <property type="term" value="C:extracellular space"/>
    <property type="evidence" value="ECO:0007669"/>
    <property type="project" value="TreeGrafter"/>
</dbReference>
<feature type="domain" description="Lipase" evidence="10">
    <location>
        <begin position="64"/>
        <end position="339"/>
    </location>
</feature>
<dbReference type="InterPro" id="IPR013818">
    <property type="entry name" value="Lipase"/>
</dbReference>
<dbReference type="RefSeq" id="XP_011314846.1">
    <property type="nucleotide sequence ID" value="XM_011316544.1"/>
</dbReference>
<dbReference type="CDD" id="cd00707">
    <property type="entry name" value="Pancreat_lipase_like"/>
    <property type="match status" value="1"/>
</dbReference>
<dbReference type="PRINTS" id="PR00821">
    <property type="entry name" value="TAGLIPASE"/>
</dbReference>
<dbReference type="GO" id="GO:0016042">
    <property type="term" value="P:lipid catabolic process"/>
    <property type="evidence" value="ECO:0007669"/>
    <property type="project" value="TreeGrafter"/>
</dbReference>
<evidence type="ECO:0000256" key="1">
    <source>
        <dbReference type="ARBA" id="ARBA00000111"/>
    </source>
</evidence>
<dbReference type="GO" id="GO:0017171">
    <property type="term" value="F:serine hydrolase activity"/>
    <property type="evidence" value="ECO:0007669"/>
    <property type="project" value="TreeGrafter"/>
</dbReference>
<sequence length="348" mass="37913">MTGEIILFSLAFLFDANAANLGLSALENIQDIILEGKFTGSLLLPLTIKEERAAPVREVILNPEEDITFNLFTRSNPKKGHQLTVGDLIGLEASTFREDRPLKVLVHGWTDKGTSQWMTTIRDNYLFQENCNVVLVNWFPTSIKEYSVAAKLTEQIGGYVGEFLHFLSTSVNISLANVHILGHSLGAHIAGFAGSNLSGTVGRITGMDPARPGFESPIFKDQNARLDPSDAVFVDVIHTCAGTLGFIRAIGHADFYPNGGTFRQPGCASIVSQYCSHGRSHQFMAESIVSSLAFLAVKCGSWAEYRAGKCENSTAVMGEKVSSQTRGLFFLETNSKSPYGKGDFNSIF</sequence>
<evidence type="ECO:0000256" key="6">
    <source>
        <dbReference type="ARBA" id="ARBA00022801"/>
    </source>
</evidence>
<keyword evidence="5" id="KW-0964">Secreted</keyword>
<dbReference type="InterPro" id="IPR029058">
    <property type="entry name" value="AB_hydrolase_fold"/>
</dbReference>
<keyword evidence="12" id="KW-1185">Reference proteome</keyword>
<reference evidence="11" key="1">
    <citation type="submission" date="2015-01" db="EMBL/GenBank/DDBJ databases">
        <title>Transcriptome Assembly of Fopius arisanus.</title>
        <authorList>
            <person name="Geib S."/>
        </authorList>
    </citation>
    <scope>NUCLEOTIDE SEQUENCE</scope>
</reference>
<gene>
    <name evidence="11" type="primary">PNLIPRP2_0</name>
    <name evidence="13" type="synonym">LOC105273861</name>
    <name evidence="11" type="ORF">g.9557</name>
</gene>
<evidence type="ECO:0000313" key="11">
    <source>
        <dbReference type="EMBL" id="JAG74408.1"/>
    </source>
</evidence>
<dbReference type="KEGG" id="fas:105273861"/>
<evidence type="ECO:0000256" key="2">
    <source>
        <dbReference type="ARBA" id="ARBA00004613"/>
    </source>
</evidence>
<keyword evidence="6" id="KW-0378">Hydrolase</keyword>
<accession>A0A0C9RCJ3</accession>
<comment type="subcellular location">
    <subcellularLocation>
        <location evidence="2">Secreted</location>
    </subcellularLocation>
</comment>
<dbReference type="Pfam" id="PF00151">
    <property type="entry name" value="Lipase"/>
    <property type="match status" value="1"/>
</dbReference>
<name>A0A0C9RCJ3_9HYME</name>
<dbReference type="EMBL" id="GBYB01004641">
    <property type="protein sequence ID" value="JAG74408.1"/>
    <property type="molecule type" value="Transcribed_RNA"/>
</dbReference>
<dbReference type="InterPro" id="IPR033906">
    <property type="entry name" value="Lipase_N"/>
</dbReference>
<dbReference type="GeneID" id="105273861"/>
<reference evidence="13" key="2">
    <citation type="submission" date="2025-04" db="UniProtKB">
        <authorList>
            <consortium name="RefSeq"/>
        </authorList>
    </citation>
    <scope>IDENTIFICATION</scope>
    <source>
        <strain evidence="13">USDA-PBARC FA_bdor</strain>
        <tissue evidence="13">Whole organism</tissue>
    </source>
</reference>
<evidence type="ECO:0000256" key="7">
    <source>
        <dbReference type="ARBA" id="ARBA00023157"/>
    </source>
</evidence>
<protein>
    <recommendedName>
        <fullName evidence="4">phospholipase A1</fullName>
        <ecNumber evidence="4">3.1.1.32</ecNumber>
    </recommendedName>
</protein>
<dbReference type="AlphaFoldDB" id="A0A0C9RCJ3"/>
<evidence type="ECO:0000313" key="12">
    <source>
        <dbReference type="Proteomes" id="UP000694866"/>
    </source>
</evidence>
<dbReference type="FunFam" id="3.40.50.1820:FF:000076">
    <property type="entry name" value="phospholipase A1"/>
    <property type="match status" value="1"/>
</dbReference>
<dbReference type="PANTHER" id="PTHR11610">
    <property type="entry name" value="LIPASE"/>
    <property type="match status" value="1"/>
</dbReference>
<dbReference type="GO" id="GO:0008970">
    <property type="term" value="F:phospholipase A1 activity"/>
    <property type="evidence" value="ECO:0007669"/>
    <property type="project" value="UniProtKB-EC"/>
</dbReference>
<organism evidence="11">
    <name type="scientific">Fopius arisanus</name>
    <dbReference type="NCBI Taxonomy" id="64838"/>
    <lineage>
        <taxon>Eukaryota</taxon>
        <taxon>Metazoa</taxon>
        <taxon>Ecdysozoa</taxon>
        <taxon>Arthropoda</taxon>
        <taxon>Hexapoda</taxon>
        <taxon>Insecta</taxon>
        <taxon>Pterygota</taxon>
        <taxon>Neoptera</taxon>
        <taxon>Endopterygota</taxon>
        <taxon>Hymenoptera</taxon>
        <taxon>Apocrita</taxon>
        <taxon>Ichneumonoidea</taxon>
        <taxon>Braconidae</taxon>
        <taxon>Opiinae</taxon>
        <taxon>Fopius</taxon>
    </lineage>
</organism>
<accession>A0A9R1UAC9</accession>
<comment type="similarity">
    <text evidence="3 8">Belongs to the AB hydrolase superfamily. Lipase family.</text>
</comment>
<dbReference type="SUPFAM" id="SSF53474">
    <property type="entry name" value="alpha/beta-Hydrolases"/>
    <property type="match status" value="1"/>
</dbReference>
<comment type="catalytic activity">
    <reaction evidence="1">
        <text>a 1,2-diacyl-sn-glycero-3-phosphocholine + H2O = a 2-acyl-sn-glycero-3-phosphocholine + a fatty acid + H(+)</text>
        <dbReference type="Rhea" id="RHEA:18689"/>
        <dbReference type="ChEBI" id="CHEBI:15377"/>
        <dbReference type="ChEBI" id="CHEBI:15378"/>
        <dbReference type="ChEBI" id="CHEBI:28868"/>
        <dbReference type="ChEBI" id="CHEBI:57643"/>
        <dbReference type="ChEBI" id="CHEBI:57875"/>
        <dbReference type="EC" id="3.1.1.32"/>
    </reaction>
</comment>
<dbReference type="PANTHER" id="PTHR11610:SF173">
    <property type="entry name" value="LIPASE DOMAIN-CONTAINING PROTEIN-RELATED"/>
    <property type="match status" value="1"/>
</dbReference>
<evidence type="ECO:0000259" key="10">
    <source>
        <dbReference type="Pfam" id="PF00151"/>
    </source>
</evidence>